<feature type="domain" description="CBS" evidence="14">
    <location>
        <begin position="274"/>
        <end position="335"/>
    </location>
</feature>
<dbReference type="GO" id="GO:0050660">
    <property type="term" value="F:flavin adenine dinucleotide binding"/>
    <property type="evidence" value="ECO:0007669"/>
    <property type="project" value="InterPro"/>
</dbReference>
<name>A0A0R2U8P2_9GAMM</name>
<dbReference type="PANTHER" id="PTHR22777:SF32">
    <property type="entry name" value="UPF0053 INNER MEMBRANE PROTEIN YFJD"/>
    <property type="match status" value="1"/>
</dbReference>
<comment type="subcellular location">
    <subcellularLocation>
        <location evidence="1">Cell membrane</location>
        <topology evidence="1">Multi-pass membrane protein</topology>
    </subcellularLocation>
</comment>
<evidence type="ECO:0000256" key="7">
    <source>
        <dbReference type="ARBA" id="ARBA00023122"/>
    </source>
</evidence>
<evidence type="ECO:0000256" key="5">
    <source>
        <dbReference type="ARBA" id="ARBA00022737"/>
    </source>
</evidence>
<evidence type="ECO:0000256" key="6">
    <source>
        <dbReference type="ARBA" id="ARBA00022989"/>
    </source>
</evidence>
<dbReference type="InterPro" id="IPR046342">
    <property type="entry name" value="CBS_dom_sf"/>
</dbReference>
<feature type="transmembrane region" description="Helical" evidence="13">
    <location>
        <begin position="92"/>
        <end position="113"/>
    </location>
</feature>
<dbReference type="Gene3D" id="3.10.580.10">
    <property type="entry name" value="CBS-domain"/>
    <property type="match status" value="1"/>
</dbReference>
<dbReference type="Proteomes" id="UP000051213">
    <property type="component" value="Unassembled WGS sequence"/>
</dbReference>
<dbReference type="InterPro" id="IPR005170">
    <property type="entry name" value="Transptr-assoc_dom"/>
</dbReference>
<evidence type="ECO:0000259" key="14">
    <source>
        <dbReference type="PROSITE" id="PS51371"/>
    </source>
</evidence>
<evidence type="ECO:0000256" key="2">
    <source>
        <dbReference type="ARBA" id="ARBA00006337"/>
    </source>
</evidence>
<comment type="caution">
    <text evidence="16">The sequence shown here is derived from an EMBL/GenBank/DDBJ whole genome shotgun (WGS) entry which is preliminary data.</text>
</comment>
<evidence type="ECO:0000256" key="12">
    <source>
        <dbReference type="PROSITE-ProRule" id="PRU01193"/>
    </source>
</evidence>
<dbReference type="InterPro" id="IPR002550">
    <property type="entry name" value="CNNM"/>
</dbReference>
<dbReference type="AlphaFoldDB" id="A0A0R2U8P2"/>
<evidence type="ECO:0000259" key="15">
    <source>
        <dbReference type="PROSITE" id="PS51846"/>
    </source>
</evidence>
<dbReference type="Pfam" id="PF00571">
    <property type="entry name" value="CBS"/>
    <property type="match status" value="1"/>
</dbReference>
<evidence type="ECO:0000256" key="10">
    <source>
        <dbReference type="ARBA" id="ARBA00040729"/>
    </source>
</evidence>
<dbReference type="Gene3D" id="3.30.465.10">
    <property type="match status" value="1"/>
</dbReference>
<accession>A0A0R2U8P2</accession>
<proteinExistence type="inferred from homology"/>
<feature type="transmembrane region" description="Helical" evidence="13">
    <location>
        <begin position="61"/>
        <end position="86"/>
    </location>
</feature>
<comment type="function">
    <text evidence="9">Plays a role in the transport of magnesium and cobalt ions.</text>
</comment>
<evidence type="ECO:0000256" key="13">
    <source>
        <dbReference type="SAM" id="Phobius"/>
    </source>
</evidence>
<dbReference type="EMBL" id="LICA01000227">
    <property type="protein sequence ID" value="KRO93659.1"/>
    <property type="molecule type" value="Genomic_DNA"/>
</dbReference>
<evidence type="ECO:0000313" key="16">
    <source>
        <dbReference type="EMBL" id="KRO93659.1"/>
    </source>
</evidence>
<keyword evidence="6 12" id="KW-1133">Transmembrane helix</keyword>
<dbReference type="SUPFAM" id="SSF56176">
    <property type="entry name" value="FAD-binding/transporter-associated domain-like"/>
    <property type="match status" value="1"/>
</dbReference>
<dbReference type="PANTHER" id="PTHR22777">
    <property type="entry name" value="HEMOLYSIN-RELATED"/>
    <property type="match status" value="1"/>
</dbReference>
<keyword evidence="7 11" id="KW-0129">CBS domain</keyword>
<dbReference type="CDD" id="cd04590">
    <property type="entry name" value="CBS_pair_CorC_HlyC_assoc"/>
    <property type="match status" value="1"/>
</dbReference>
<keyword evidence="4 12" id="KW-0812">Transmembrane</keyword>
<dbReference type="InterPro" id="IPR044751">
    <property type="entry name" value="Ion_transp-like_CBS"/>
</dbReference>
<dbReference type="PROSITE" id="PS51371">
    <property type="entry name" value="CBS"/>
    <property type="match status" value="1"/>
</dbReference>
<evidence type="ECO:0000313" key="17">
    <source>
        <dbReference type="Proteomes" id="UP000051213"/>
    </source>
</evidence>
<protein>
    <recommendedName>
        <fullName evidence="10">Magnesium and cobalt efflux protein CorC</fullName>
    </recommendedName>
</protein>
<dbReference type="SUPFAM" id="SSF54631">
    <property type="entry name" value="CBS-domain pair"/>
    <property type="match status" value="1"/>
</dbReference>
<evidence type="ECO:0000256" key="1">
    <source>
        <dbReference type="ARBA" id="ARBA00004651"/>
    </source>
</evidence>
<dbReference type="InterPro" id="IPR016169">
    <property type="entry name" value="FAD-bd_PCMH_sub2"/>
</dbReference>
<feature type="transmembrane region" description="Helical" evidence="13">
    <location>
        <begin position="134"/>
        <end position="159"/>
    </location>
</feature>
<evidence type="ECO:0000256" key="11">
    <source>
        <dbReference type="PROSITE-ProRule" id="PRU00703"/>
    </source>
</evidence>
<evidence type="ECO:0000256" key="8">
    <source>
        <dbReference type="ARBA" id="ARBA00023136"/>
    </source>
</evidence>
<evidence type="ECO:0000256" key="3">
    <source>
        <dbReference type="ARBA" id="ARBA00022475"/>
    </source>
</evidence>
<sequence>MDGSHPLDLWAALTILLLVSAFFSGSETGMMALNRYRLRHQRKKSAGARRAAKLLEKPDKLIGLILIGNNSVNILAAIIANMLAIIYVGEAAAPWVATASLTILVLVFSEVTPKTIAAQNPEWFAFKASHILKPLLQLFSPLVWMVNILTNGMVSLLGFDPKKDRDDGLDSEELKSLVDVSGHKLSASHQEMLRGILDLENVTVEDIMIPRNEVKGLDLEENIDDLMSSILDSEYTRQPIYEGDINNIIGIFHGRKANHLLRSKNVTHSAIKRFSEEAYFIPKSTTLTKQLLNFRQTKNRFAVVVDEYGEVQGLVTLEDILEEIVGDFTTNTADEVEEVVARSDGSYEINGAATIREINKATGWTLPTDGPKTLNGLALEQLESIPDGNVSFLVEDYRFETEEINGTMIKKIGVTRMRLEQKPEN</sequence>
<dbReference type="Pfam" id="PF01595">
    <property type="entry name" value="CNNM"/>
    <property type="match status" value="1"/>
</dbReference>
<reference evidence="16 17" key="1">
    <citation type="submission" date="2015-10" db="EMBL/GenBank/DDBJ databases">
        <title>Metagenome-Assembled Genomes uncover a global brackish microbiome.</title>
        <authorList>
            <person name="Hugerth L.W."/>
            <person name="Larsson J."/>
            <person name="Alneberg J."/>
            <person name="Lindh M.V."/>
            <person name="Legrand C."/>
            <person name="Pinhassi J."/>
            <person name="Andersson A.F."/>
        </authorList>
    </citation>
    <scope>NUCLEOTIDE SEQUENCE [LARGE SCALE GENOMIC DNA]</scope>
    <source>
        <strain evidence="16">BACL26 MAG-121220-bin70</strain>
    </source>
</reference>
<dbReference type="FunFam" id="3.10.580.10:FF:000002">
    <property type="entry name" value="Magnesium/cobalt efflux protein CorC"/>
    <property type="match status" value="1"/>
</dbReference>
<keyword evidence="8 12" id="KW-0472">Membrane</keyword>
<dbReference type="Pfam" id="PF03471">
    <property type="entry name" value="CorC_HlyC"/>
    <property type="match status" value="1"/>
</dbReference>
<dbReference type="PROSITE" id="PS51846">
    <property type="entry name" value="CNNM"/>
    <property type="match status" value="1"/>
</dbReference>
<feature type="domain" description="CNNM transmembrane" evidence="15">
    <location>
        <begin position="2"/>
        <end position="192"/>
    </location>
</feature>
<comment type="similarity">
    <text evidence="2">Belongs to the UPF0053 family.</text>
</comment>
<dbReference type="InterPro" id="IPR036318">
    <property type="entry name" value="FAD-bd_PCMH-like_sf"/>
</dbReference>
<keyword evidence="3" id="KW-1003">Cell membrane</keyword>
<dbReference type="InterPro" id="IPR000644">
    <property type="entry name" value="CBS_dom"/>
</dbReference>
<keyword evidence="5" id="KW-0677">Repeat</keyword>
<evidence type="ECO:0000256" key="9">
    <source>
        <dbReference type="ARBA" id="ARBA00037273"/>
    </source>
</evidence>
<evidence type="ECO:0000256" key="4">
    <source>
        <dbReference type="ARBA" id="ARBA00022692"/>
    </source>
</evidence>
<organism evidence="16 17">
    <name type="scientific">SAR92 bacterium BACL26 MAG-121220-bin70</name>
    <dbReference type="NCBI Taxonomy" id="1655626"/>
    <lineage>
        <taxon>Bacteria</taxon>
        <taxon>Pseudomonadati</taxon>
        <taxon>Pseudomonadota</taxon>
        <taxon>Gammaproteobacteria</taxon>
        <taxon>Cellvibrionales</taxon>
        <taxon>Porticoccaceae</taxon>
        <taxon>SAR92 clade</taxon>
    </lineage>
</organism>
<dbReference type="SMART" id="SM01091">
    <property type="entry name" value="CorC_HlyC"/>
    <property type="match status" value="1"/>
</dbReference>
<feature type="transmembrane region" description="Helical" evidence="13">
    <location>
        <begin position="12"/>
        <end position="33"/>
    </location>
</feature>
<gene>
    <name evidence="16" type="ORF">ABS24_06670</name>
</gene>
<dbReference type="GO" id="GO:0005886">
    <property type="term" value="C:plasma membrane"/>
    <property type="evidence" value="ECO:0007669"/>
    <property type="project" value="UniProtKB-SubCell"/>
</dbReference>